<evidence type="ECO:0000256" key="9">
    <source>
        <dbReference type="ARBA" id="ARBA00022776"/>
    </source>
</evidence>
<name>A0A1D1UHE8_RAMVA</name>
<evidence type="ECO:0000256" key="1">
    <source>
        <dbReference type="ARBA" id="ARBA00004186"/>
    </source>
</evidence>
<protein>
    <recommendedName>
        <fullName evidence="4">Nuclear migration protein nudC</fullName>
    </recommendedName>
    <alternativeName>
        <fullName evidence="13">Nuclear distribution protein C homolog</fullName>
    </alternativeName>
</protein>
<dbReference type="InterPro" id="IPR025934">
    <property type="entry name" value="NudC_N_dom"/>
</dbReference>
<keyword evidence="7" id="KW-0132">Cell division</keyword>
<evidence type="ECO:0000256" key="15">
    <source>
        <dbReference type="SAM" id="MobiDB-lite"/>
    </source>
</evidence>
<comment type="function">
    <text evidence="14">Plays a role in neurogenesis and neuronal migration. Necessary for correct formation of mitotic spindles and chromosome separation during mitosis. Necessary for cytokinesis and cell proliferation.</text>
</comment>
<evidence type="ECO:0000313" key="17">
    <source>
        <dbReference type="EMBL" id="GAU88881.1"/>
    </source>
</evidence>
<dbReference type="Gene3D" id="2.60.40.790">
    <property type="match status" value="1"/>
</dbReference>
<dbReference type="InterPro" id="IPR032572">
    <property type="entry name" value="NuDC"/>
</dbReference>
<evidence type="ECO:0000256" key="2">
    <source>
        <dbReference type="ARBA" id="ARBA00004214"/>
    </source>
</evidence>
<comment type="subcellular location">
    <subcellularLocation>
        <location evidence="1">Cytoplasm</location>
        <location evidence="1">Cytoskeleton</location>
        <location evidence="1">Spindle</location>
    </subcellularLocation>
    <subcellularLocation>
        <location evidence="2">Midbody</location>
    </subcellularLocation>
</comment>
<dbReference type="SUPFAM" id="SSF49764">
    <property type="entry name" value="HSP20-like chaperones"/>
    <property type="match status" value="1"/>
</dbReference>
<dbReference type="PANTHER" id="PTHR12356:SF3">
    <property type="entry name" value="NUCLEAR MIGRATION PROTEIN NUDC"/>
    <property type="match status" value="1"/>
</dbReference>
<keyword evidence="8" id="KW-0493">Microtubule</keyword>
<gene>
    <name evidence="17" type="primary">RvY_01499-1</name>
    <name evidence="17" type="synonym">RvY_01499.1</name>
    <name evidence="17" type="ORF">RvY_01499</name>
</gene>
<evidence type="ECO:0000256" key="14">
    <source>
        <dbReference type="ARBA" id="ARBA00046142"/>
    </source>
</evidence>
<keyword evidence="18" id="KW-1185">Reference proteome</keyword>
<organism evidence="17 18">
    <name type="scientific">Ramazzottius varieornatus</name>
    <name type="common">Water bear</name>
    <name type="synonym">Tardigrade</name>
    <dbReference type="NCBI Taxonomy" id="947166"/>
    <lineage>
        <taxon>Eukaryota</taxon>
        <taxon>Metazoa</taxon>
        <taxon>Ecdysozoa</taxon>
        <taxon>Tardigrada</taxon>
        <taxon>Eutardigrada</taxon>
        <taxon>Parachela</taxon>
        <taxon>Hypsibioidea</taxon>
        <taxon>Ramazzottiidae</taxon>
        <taxon>Ramazzottius</taxon>
    </lineage>
</organism>
<evidence type="ECO:0000256" key="6">
    <source>
        <dbReference type="ARBA" id="ARBA00022553"/>
    </source>
</evidence>
<evidence type="ECO:0000256" key="12">
    <source>
        <dbReference type="ARBA" id="ARBA00023306"/>
    </source>
</evidence>
<evidence type="ECO:0000256" key="5">
    <source>
        <dbReference type="ARBA" id="ARBA00022490"/>
    </source>
</evidence>
<evidence type="ECO:0000259" key="16">
    <source>
        <dbReference type="PROSITE" id="PS51203"/>
    </source>
</evidence>
<comment type="similarity">
    <text evidence="3">Belongs to the nudC family.</text>
</comment>
<dbReference type="GO" id="GO:0030496">
    <property type="term" value="C:midbody"/>
    <property type="evidence" value="ECO:0007669"/>
    <property type="project" value="UniProtKB-SubCell"/>
</dbReference>
<proteinExistence type="inferred from homology"/>
<evidence type="ECO:0000313" key="18">
    <source>
        <dbReference type="Proteomes" id="UP000186922"/>
    </source>
</evidence>
<dbReference type="GO" id="GO:0006457">
    <property type="term" value="P:protein folding"/>
    <property type="evidence" value="ECO:0007669"/>
    <property type="project" value="TreeGrafter"/>
</dbReference>
<dbReference type="STRING" id="947166.A0A1D1UHE8"/>
<keyword evidence="5" id="KW-0963">Cytoplasm</keyword>
<evidence type="ECO:0000256" key="10">
    <source>
        <dbReference type="ARBA" id="ARBA00023054"/>
    </source>
</evidence>
<dbReference type="GO" id="GO:0005737">
    <property type="term" value="C:cytoplasm"/>
    <property type="evidence" value="ECO:0007669"/>
    <property type="project" value="TreeGrafter"/>
</dbReference>
<dbReference type="AlphaFoldDB" id="A0A1D1UHE8"/>
<keyword evidence="11" id="KW-0206">Cytoskeleton</keyword>
<dbReference type="InterPro" id="IPR037898">
    <property type="entry name" value="NudC_fam"/>
</dbReference>
<dbReference type="Pfam" id="PF14050">
    <property type="entry name" value="Nudc_N"/>
    <property type="match status" value="1"/>
</dbReference>
<feature type="region of interest" description="Disordered" evidence="15">
    <location>
        <begin position="123"/>
        <end position="173"/>
    </location>
</feature>
<dbReference type="Pfam" id="PF04969">
    <property type="entry name" value="CS"/>
    <property type="match status" value="1"/>
</dbReference>
<evidence type="ECO:0000256" key="3">
    <source>
        <dbReference type="ARBA" id="ARBA00010513"/>
    </source>
</evidence>
<evidence type="ECO:0000256" key="7">
    <source>
        <dbReference type="ARBA" id="ARBA00022618"/>
    </source>
</evidence>
<dbReference type="GO" id="GO:0051301">
    <property type="term" value="P:cell division"/>
    <property type="evidence" value="ECO:0007669"/>
    <property type="project" value="UniProtKB-KW"/>
</dbReference>
<evidence type="ECO:0000256" key="11">
    <source>
        <dbReference type="ARBA" id="ARBA00023212"/>
    </source>
</evidence>
<dbReference type="GO" id="GO:0005819">
    <property type="term" value="C:spindle"/>
    <property type="evidence" value="ECO:0007669"/>
    <property type="project" value="UniProtKB-SubCell"/>
</dbReference>
<dbReference type="Proteomes" id="UP000186922">
    <property type="component" value="Unassembled WGS sequence"/>
</dbReference>
<dbReference type="FunFam" id="2.60.40.790:FF:000001">
    <property type="entry name" value="Nuclear migration protein nudC"/>
    <property type="match status" value="1"/>
</dbReference>
<comment type="caution">
    <text evidence="17">The sequence shown here is derived from an EMBL/GenBank/DDBJ whole genome shotgun (WGS) entry which is preliminary data.</text>
</comment>
<dbReference type="PANTHER" id="PTHR12356">
    <property type="entry name" value="NUCLEAR MOVEMENT PROTEIN NUDC"/>
    <property type="match status" value="1"/>
</dbReference>
<keyword evidence="12" id="KW-0131">Cell cycle</keyword>
<keyword evidence="10" id="KW-0175">Coiled coil</keyword>
<evidence type="ECO:0000256" key="4">
    <source>
        <dbReference type="ARBA" id="ARBA00017641"/>
    </source>
</evidence>
<dbReference type="InterPro" id="IPR007052">
    <property type="entry name" value="CS_dom"/>
</dbReference>
<feature type="region of interest" description="Disordered" evidence="15">
    <location>
        <begin position="62"/>
        <end position="109"/>
    </location>
</feature>
<dbReference type="GO" id="GO:0005874">
    <property type="term" value="C:microtubule"/>
    <property type="evidence" value="ECO:0007669"/>
    <property type="project" value="UniProtKB-KW"/>
</dbReference>
<feature type="compositionally biased region" description="Basic and acidic residues" evidence="15">
    <location>
        <begin position="72"/>
        <end position="109"/>
    </location>
</feature>
<evidence type="ECO:0000256" key="13">
    <source>
        <dbReference type="ARBA" id="ARBA00030427"/>
    </source>
</evidence>
<keyword evidence="9" id="KW-0498">Mitosis</keyword>
<dbReference type="EMBL" id="BDGG01000001">
    <property type="protein sequence ID" value="GAU88881.1"/>
    <property type="molecule type" value="Genomic_DNA"/>
</dbReference>
<dbReference type="InterPro" id="IPR008978">
    <property type="entry name" value="HSP20-like_chaperone"/>
</dbReference>
<dbReference type="GO" id="GO:0051082">
    <property type="term" value="F:unfolded protein binding"/>
    <property type="evidence" value="ECO:0007669"/>
    <property type="project" value="TreeGrafter"/>
</dbReference>
<sequence>MSDKGNDKFDSVLLGMAQQHSGGVPELLDTIFGFLARKTDFYVGGGEGAAFKMVTEAFKRHEQSSLQAKAAQKKEREEKQKKIEERRQKEKAEQEKQFTKPSDEPRIQELTEEEADKLQRELDAEKASDNQPVKPSNEEKSGGDASANKDEEEEDEDSKGKLKPNSGNGCDLENYRWTQTLGELELYIPLKLTGRIKGSDVTVNFEQKRLKVGLKGHSPIIDGELCNKIKVEDCLWTLDGQKGIQITLEKVNKMEWWNRLVLTDPEINTRKVNPEPSKLGDLDDDTRPMVEKMMFDQRQKEMGLPTSEEQKKQDILKKFMAQHPEMDFSKAKFS</sequence>
<dbReference type="Pfam" id="PF16273">
    <property type="entry name" value="NuDC"/>
    <property type="match status" value="1"/>
</dbReference>
<dbReference type="OrthoDB" id="416217at2759"/>
<keyword evidence="6" id="KW-0597">Phosphoprotein</keyword>
<feature type="domain" description="CS" evidence="16">
    <location>
        <begin position="170"/>
        <end position="261"/>
    </location>
</feature>
<evidence type="ECO:0000256" key="8">
    <source>
        <dbReference type="ARBA" id="ARBA00022701"/>
    </source>
</evidence>
<dbReference type="PROSITE" id="PS51203">
    <property type="entry name" value="CS"/>
    <property type="match status" value="1"/>
</dbReference>
<reference evidence="17 18" key="1">
    <citation type="journal article" date="2016" name="Nat. Commun.">
        <title>Extremotolerant tardigrade genome and improved radiotolerance of human cultured cells by tardigrade-unique protein.</title>
        <authorList>
            <person name="Hashimoto T."/>
            <person name="Horikawa D.D."/>
            <person name="Saito Y."/>
            <person name="Kuwahara H."/>
            <person name="Kozuka-Hata H."/>
            <person name="Shin-I T."/>
            <person name="Minakuchi Y."/>
            <person name="Ohishi K."/>
            <person name="Motoyama A."/>
            <person name="Aizu T."/>
            <person name="Enomoto A."/>
            <person name="Kondo K."/>
            <person name="Tanaka S."/>
            <person name="Hara Y."/>
            <person name="Koshikawa S."/>
            <person name="Sagara H."/>
            <person name="Miura T."/>
            <person name="Yokobori S."/>
            <person name="Miyagawa K."/>
            <person name="Suzuki Y."/>
            <person name="Kubo T."/>
            <person name="Oyama M."/>
            <person name="Kohara Y."/>
            <person name="Fujiyama A."/>
            <person name="Arakawa K."/>
            <person name="Katayama T."/>
            <person name="Toyoda A."/>
            <person name="Kunieda T."/>
        </authorList>
    </citation>
    <scope>NUCLEOTIDE SEQUENCE [LARGE SCALE GENOMIC DNA]</scope>
    <source>
        <strain evidence="17 18">YOKOZUNA-1</strain>
    </source>
</reference>
<accession>A0A1D1UHE8</accession>